<dbReference type="AlphaFoldDB" id="A0A014QBU9"/>
<feature type="domain" description="Helix-turn-helix type 11" evidence="1">
    <location>
        <begin position="6"/>
        <end position="59"/>
    </location>
</feature>
<keyword evidence="4" id="KW-1185">Reference proteome</keyword>
<dbReference type="InterPro" id="IPR036390">
    <property type="entry name" value="WH_DNA-bd_sf"/>
</dbReference>
<reference evidence="3 4" key="1">
    <citation type="submission" date="2014-01" db="EMBL/GenBank/DDBJ databases">
        <title>Interspecies Systems Biology Uncovers Metabolites Affecting C. elegans Gene Expression and Life History Traits.</title>
        <authorList>
            <person name="Watson E."/>
            <person name="Macneil L.T."/>
            <person name="Ritter A.D."/>
            <person name="Yilmaz L.S."/>
            <person name="Rosebrock A.P."/>
            <person name="Caudy A.A."/>
            <person name="Walhout A.J."/>
        </authorList>
    </citation>
    <scope>NUCLEOTIDE SEQUENCE [LARGE SCALE GENOMIC DNA]</scope>
    <source>
        <strain evidence="3 4">DA1877</strain>
    </source>
</reference>
<dbReference type="Pfam" id="PF13280">
    <property type="entry name" value="WYL"/>
    <property type="match status" value="1"/>
</dbReference>
<dbReference type="EMBL" id="JBOK01000006">
    <property type="protein sequence ID" value="EXU80627.1"/>
    <property type="molecule type" value="Genomic_DNA"/>
</dbReference>
<comment type="caution">
    <text evidence="3">The sequence shown here is derived from an EMBL/GenBank/DDBJ whole genome shotgun (WGS) entry which is preliminary data.</text>
</comment>
<sequence length="232" mass="26508">MSRSARLLQLLDQLRRARQPQTGPALAQALGISLRTLYRDIATLREQGAAIAGEPGMGYEMRPGFVLPPLMFTPDELEALLLGARWASQQADPALAQAAQTALDRVRSALPLELRIEVDTSGLLVPAMDRADAPTEPWQTPLRHAIRHQRKIVLHYRDEKGQPSERCIWPFAMAFFDRHRVLAAWCELRQDFRHFRADRVRSVTALSERYPEPRAHLIERWSRQLCSRTDLC</sequence>
<dbReference type="SUPFAM" id="SSF46785">
    <property type="entry name" value="Winged helix' DNA-binding domain"/>
    <property type="match status" value="1"/>
</dbReference>
<dbReference type="InterPro" id="IPR051534">
    <property type="entry name" value="CBASS_pafABC_assoc_protein"/>
</dbReference>
<dbReference type="PATRIC" id="fig|1457173.3.peg.1317"/>
<evidence type="ECO:0000313" key="3">
    <source>
        <dbReference type="EMBL" id="EXU80627.1"/>
    </source>
</evidence>
<organism evidence="3 4">
    <name type="scientific">Comamonas aquatica DA1877</name>
    <dbReference type="NCBI Taxonomy" id="1457173"/>
    <lineage>
        <taxon>Bacteria</taxon>
        <taxon>Pseudomonadati</taxon>
        <taxon>Pseudomonadota</taxon>
        <taxon>Betaproteobacteria</taxon>
        <taxon>Burkholderiales</taxon>
        <taxon>Comamonadaceae</taxon>
        <taxon>Comamonas</taxon>
    </lineage>
</organism>
<dbReference type="InterPro" id="IPR036388">
    <property type="entry name" value="WH-like_DNA-bd_sf"/>
</dbReference>
<evidence type="ECO:0000259" key="1">
    <source>
        <dbReference type="Pfam" id="PF08279"/>
    </source>
</evidence>
<accession>A0A014QBU9</accession>
<dbReference type="InterPro" id="IPR026881">
    <property type="entry name" value="WYL_dom"/>
</dbReference>
<gene>
    <name evidence="3" type="ORF">AX13_15310</name>
</gene>
<dbReference type="PANTHER" id="PTHR34580">
    <property type="match status" value="1"/>
</dbReference>
<dbReference type="Pfam" id="PF08279">
    <property type="entry name" value="HTH_11"/>
    <property type="match status" value="1"/>
</dbReference>
<dbReference type="InterPro" id="IPR013196">
    <property type="entry name" value="HTH_11"/>
</dbReference>
<dbReference type="GO" id="GO:0003677">
    <property type="term" value="F:DNA binding"/>
    <property type="evidence" value="ECO:0007669"/>
    <property type="project" value="UniProtKB-KW"/>
</dbReference>
<feature type="domain" description="WYL" evidence="2">
    <location>
        <begin position="141"/>
        <end position="204"/>
    </location>
</feature>
<dbReference type="PROSITE" id="PS52050">
    <property type="entry name" value="WYL"/>
    <property type="match status" value="1"/>
</dbReference>
<evidence type="ECO:0000313" key="4">
    <source>
        <dbReference type="Proteomes" id="UP000020766"/>
    </source>
</evidence>
<dbReference type="Proteomes" id="UP000020766">
    <property type="component" value="Unassembled WGS sequence"/>
</dbReference>
<dbReference type="Gene3D" id="1.10.10.10">
    <property type="entry name" value="Winged helix-like DNA-binding domain superfamily/Winged helix DNA-binding domain"/>
    <property type="match status" value="1"/>
</dbReference>
<dbReference type="RefSeq" id="WP_043381652.1">
    <property type="nucleotide sequence ID" value="NZ_JBOK01000006.1"/>
</dbReference>
<name>A0A014QBU9_9BURK</name>
<protein>
    <submittedName>
        <fullName evidence="3">DNA-binding protein</fullName>
    </submittedName>
</protein>
<evidence type="ECO:0000259" key="2">
    <source>
        <dbReference type="Pfam" id="PF13280"/>
    </source>
</evidence>
<proteinExistence type="predicted"/>
<keyword evidence="3" id="KW-0238">DNA-binding</keyword>
<dbReference type="PANTHER" id="PTHR34580:SF3">
    <property type="entry name" value="PROTEIN PAFB"/>
    <property type="match status" value="1"/>
</dbReference>